<dbReference type="PROSITE" id="PS01229">
    <property type="entry name" value="COF_2"/>
    <property type="match status" value="1"/>
</dbReference>
<dbReference type="RefSeq" id="WP_094496011.1">
    <property type="nucleotide sequence ID" value="NZ_NGNV01000055.1"/>
</dbReference>
<dbReference type="SFLD" id="SFLDG01140">
    <property type="entry name" value="C2.B:_Phosphomannomutase_and_P"/>
    <property type="match status" value="1"/>
</dbReference>
<dbReference type="InterPro" id="IPR006379">
    <property type="entry name" value="HAD-SF_hydro_IIB"/>
</dbReference>
<dbReference type="SUPFAM" id="SSF56784">
    <property type="entry name" value="HAD-like"/>
    <property type="match status" value="1"/>
</dbReference>
<gene>
    <name evidence="1" type="ORF">CBF53_09540</name>
    <name evidence="2" type="ORF">CBF70_10600</name>
</gene>
<dbReference type="PANTHER" id="PTHR10000:SF25">
    <property type="entry name" value="PHOSPHATASE YKRA-RELATED"/>
    <property type="match status" value="1"/>
</dbReference>
<organism evidence="2 3">
    <name type="scientific">Lactobacillus taiwanensis</name>
    <dbReference type="NCBI Taxonomy" id="508451"/>
    <lineage>
        <taxon>Bacteria</taxon>
        <taxon>Bacillati</taxon>
        <taxon>Bacillota</taxon>
        <taxon>Bacilli</taxon>
        <taxon>Lactobacillales</taxon>
        <taxon>Lactobacillaceae</taxon>
        <taxon>Lactobacillus</taxon>
    </lineage>
</organism>
<dbReference type="SFLD" id="SFLDG01144">
    <property type="entry name" value="C2.B.4:_PGP_Like"/>
    <property type="match status" value="1"/>
</dbReference>
<dbReference type="InterPro" id="IPR036412">
    <property type="entry name" value="HAD-like_sf"/>
</dbReference>
<dbReference type="PANTHER" id="PTHR10000">
    <property type="entry name" value="PHOSPHOSERINE PHOSPHATASE"/>
    <property type="match status" value="1"/>
</dbReference>
<dbReference type="SFLD" id="SFLDS00003">
    <property type="entry name" value="Haloacid_Dehalogenase"/>
    <property type="match status" value="1"/>
</dbReference>
<evidence type="ECO:0000313" key="4">
    <source>
        <dbReference type="Proteomes" id="UP000216316"/>
    </source>
</evidence>
<reference evidence="3 4" key="3">
    <citation type="submission" date="2017-09" db="EMBL/GenBank/DDBJ databases">
        <title>Tripartite evolution among Lactobacillus johnsonii, Lactobacillus taiwanensis, Lactobacillus reuteri and their rodent host.</title>
        <authorList>
            <person name="Wang T."/>
            <person name="Knowles S."/>
            <person name="Cheng C."/>
        </authorList>
    </citation>
    <scope>NUCLEOTIDE SEQUENCE [LARGE SCALE GENOMIC DNA]</scope>
    <source>
        <strain evidence="2 3">609q</strain>
        <strain evidence="1 4">609u</strain>
    </source>
</reference>
<dbReference type="InterPro" id="IPR000150">
    <property type="entry name" value="Cof"/>
</dbReference>
<dbReference type="GO" id="GO:0016791">
    <property type="term" value="F:phosphatase activity"/>
    <property type="evidence" value="ECO:0007669"/>
    <property type="project" value="TreeGrafter"/>
</dbReference>
<dbReference type="GO" id="GO:0005829">
    <property type="term" value="C:cytosol"/>
    <property type="evidence" value="ECO:0007669"/>
    <property type="project" value="TreeGrafter"/>
</dbReference>
<evidence type="ECO:0000313" key="2">
    <source>
        <dbReference type="EMBL" id="OYR90087.1"/>
    </source>
</evidence>
<keyword evidence="4" id="KW-1185">Reference proteome</keyword>
<dbReference type="GO" id="GO:0000287">
    <property type="term" value="F:magnesium ion binding"/>
    <property type="evidence" value="ECO:0007669"/>
    <property type="project" value="TreeGrafter"/>
</dbReference>
<reference evidence="2 3" key="1">
    <citation type="submission" date="2017-04" db="EMBL/GenBank/DDBJ databases">
        <authorList>
            <person name="Afonso C.L."/>
            <person name="Miller P.J."/>
            <person name="Scott M.A."/>
            <person name="Spackman E."/>
            <person name="Goraichik I."/>
            <person name="Dimitrov K.M."/>
            <person name="Suarez D.L."/>
            <person name="Swayne D.E."/>
        </authorList>
    </citation>
    <scope>NUCLEOTIDE SEQUENCE [LARGE SCALE GENOMIC DNA]</scope>
    <source>
        <strain evidence="2 3">609q</strain>
    </source>
</reference>
<accession>A0A256LBV0</accession>
<dbReference type="Gene3D" id="3.40.50.1000">
    <property type="entry name" value="HAD superfamily/HAD-like"/>
    <property type="match status" value="1"/>
</dbReference>
<evidence type="ECO:0000313" key="1">
    <source>
        <dbReference type="EMBL" id="OYR87215.1"/>
    </source>
</evidence>
<dbReference type="EMBL" id="NGNV01000055">
    <property type="protein sequence ID" value="OYR87215.1"/>
    <property type="molecule type" value="Genomic_DNA"/>
</dbReference>
<dbReference type="AlphaFoldDB" id="A0A256LBV0"/>
<dbReference type="InterPro" id="IPR023214">
    <property type="entry name" value="HAD_sf"/>
</dbReference>
<dbReference type="NCBIfam" id="TIGR00099">
    <property type="entry name" value="Cof-subfamily"/>
    <property type="match status" value="1"/>
</dbReference>
<protein>
    <submittedName>
        <fullName evidence="2">Hydrolase</fullName>
    </submittedName>
</protein>
<dbReference type="Gene3D" id="3.30.1240.10">
    <property type="match status" value="1"/>
</dbReference>
<dbReference type="EMBL" id="NGNX01000062">
    <property type="protein sequence ID" value="OYR90087.1"/>
    <property type="molecule type" value="Genomic_DNA"/>
</dbReference>
<name>A0A256LBV0_9LACO</name>
<evidence type="ECO:0000313" key="3">
    <source>
        <dbReference type="Proteomes" id="UP000215828"/>
    </source>
</evidence>
<dbReference type="Proteomes" id="UP000216316">
    <property type="component" value="Unassembled WGS sequence"/>
</dbReference>
<dbReference type="NCBIfam" id="TIGR01484">
    <property type="entry name" value="HAD-SF-IIB"/>
    <property type="match status" value="1"/>
</dbReference>
<comment type="caution">
    <text evidence="2">The sequence shown here is derived from an EMBL/GenBank/DDBJ whole genome shotgun (WGS) entry which is preliminary data.</text>
</comment>
<proteinExistence type="predicted"/>
<sequence>MIKTIFFDVDGTLVSHKTDSVPASTKRALELLRENGVKLVLATGRDMSQLNKLPVRDIKFDGYVTMNGQLCLDENGKELFGNPIDEVDTEKMIELIKEKRVPITTIGKEGPYINFVTDQVVAAQKAVSSKVAPIGKYHGEEVYQFIAYGDRNELKTLVDELPNCKLSWWNEYAVDIISKNGGKLAGIKKYLELQNQTLDDAMAFGDGENDLEMLKAVKVGVAMGNGEEHVKQIADYVTTDINKDGIYNASMHYKLI</sequence>
<dbReference type="Pfam" id="PF08282">
    <property type="entry name" value="Hydrolase_3"/>
    <property type="match status" value="1"/>
</dbReference>
<reference evidence="1 4" key="2">
    <citation type="submission" date="2017-05" db="EMBL/GenBank/DDBJ databases">
        <authorList>
            <person name="Lin X.B."/>
            <person name="Stothard P."/>
            <person name="Tasseva G."/>
            <person name="Walter J."/>
        </authorList>
    </citation>
    <scope>NUCLEOTIDE SEQUENCE [LARGE SCALE GENOMIC DNA]</scope>
    <source>
        <strain evidence="1 4">609u</strain>
    </source>
</reference>
<keyword evidence="2" id="KW-0378">Hydrolase</keyword>
<dbReference type="Proteomes" id="UP000215828">
    <property type="component" value="Unassembled WGS sequence"/>
</dbReference>